<dbReference type="Proteomes" id="UP001642540">
    <property type="component" value="Unassembled WGS sequence"/>
</dbReference>
<accession>A0ABP1Q861</accession>
<name>A0ABP1Q861_9HEXA</name>
<evidence type="ECO:0000313" key="2">
    <source>
        <dbReference type="Proteomes" id="UP001642540"/>
    </source>
</evidence>
<evidence type="ECO:0000313" key="1">
    <source>
        <dbReference type="EMBL" id="CAL8092875.1"/>
    </source>
</evidence>
<sequence>MLTPSVFREKEGSLPNMNCTRLDYELFFVLPTEVRSKDYRAILSNEVPEALGSTNDSMCERFGHSAARNIKLEAAEHNIEEDPPPVMPFHEAFPDWVLEEEVQKDGDYGYLKSGDTVENEPQDIIRLRHRDEKLYNAGETDTIRNTSSVLTVPIKFRSRLSVGLNFVKNKTPNNK</sequence>
<protein>
    <submittedName>
        <fullName evidence="1">Uncharacterized protein</fullName>
    </submittedName>
</protein>
<comment type="caution">
    <text evidence="1">The sequence shown here is derived from an EMBL/GenBank/DDBJ whole genome shotgun (WGS) entry which is preliminary data.</text>
</comment>
<proteinExistence type="predicted"/>
<dbReference type="EMBL" id="CAXLJM020000025">
    <property type="protein sequence ID" value="CAL8092875.1"/>
    <property type="molecule type" value="Genomic_DNA"/>
</dbReference>
<organism evidence="1 2">
    <name type="scientific">Orchesella dallaii</name>
    <dbReference type="NCBI Taxonomy" id="48710"/>
    <lineage>
        <taxon>Eukaryota</taxon>
        <taxon>Metazoa</taxon>
        <taxon>Ecdysozoa</taxon>
        <taxon>Arthropoda</taxon>
        <taxon>Hexapoda</taxon>
        <taxon>Collembola</taxon>
        <taxon>Entomobryomorpha</taxon>
        <taxon>Entomobryoidea</taxon>
        <taxon>Orchesellidae</taxon>
        <taxon>Orchesellinae</taxon>
        <taxon>Orchesella</taxon>
    </lineage>
</organism>
<gene>
    <name evidence="1" type="ORF">ODALV1_LOCUS8347</name>
</gene>
<reference evidence="1 2" key="1">
    <citation type="submission" date="2024-08" db="EMBL/GenBank/DDBJ databases">
        <authorList>
            <person name="Cucini C."/>
            <person name="Frati F."/>
        </authorList>
    </citation>
    <scope>NUCLEOTIDE SEQUENCE [LARGE SCALE GENOMIC DNA]</scope>
</reference>
<keyword evidence="2" id="KW-1185">Reference proteome</keyword>